<dbReference type="InterPro" id="IPR013766">
    <property type="entry name" value="Thioredoxin_domain"/>
</dbReference>
<dbReference type="GO" id="GO:0034976">
    <property type="term" value="P:response to endoplasmic reticulum stress"/>
    <property type="evidence" value="ECO:0000318"/>
    <property type="project" value="GO_Central"/>
</dbReference>
<evidence type="ECO:0000256" key="1">
    <source>
        <dbReference type="ARBA" id="ARBA00006347"/>
    </source>
</evidence>
<dbReference type="PANTHER" id="PTHR18929:SF246">
    <property type="entry name" value="PROTEIN DISULFIDE ISOMERASE-LIKE 1-4"/>
    <property type="match status" value="1"/>
</dbReference>
<evidence type="ECO:0000256" key="2">
    <source>
        <dbReference type="SAM" id="SignalP"/>
    </source>
</evidence>
<organism evidence="4">
    <name type="scientific">Physcomitrium patens</name>
    <name type="common">Spreading-leaved earth moss</name>
    <name type="synonym">Physcomitrella patens</name>
    <dbReference type="NCBI Taxonomy" id="3218"/>
    <lineage>
        <taxon>Eukaryota</taxon>
        <taxon>Viridiplantae</taxon>
        <taxon>Streptophyta</taxon>
        <taxon>Embryophyta</taxon>
        <taxon>Bryophyta</taxon>
        <taxon>Bryophytina</taxon>
        <taxon>Bryopsida</taxon>
        <taxon>Funariidae</taxon>
        <taxon>Funariales</taxon>
        <taxon>Funariaceae</taxon>
        <taxon>Physcomitrium</taxon>
    </lineage>
</organism>
<evidence type="ECO:0000259" key="3">
    <source>
        <dbReference type="PROSITE" id="PS51352"/>
    </source>
</evidence>
<reference evidence="5" key="3">
    <citation type="submission" date="2020-12" db="UniProtKB">
        <authorList>
            <consortium name="EnsemblPlants"/>
        </authorList>
    </citation>
    <scope>IDENTIFICATION</scope>
</reference>
<dbReference type="CDD" id="cd02961">
    <property type="entry name" value="PDI_a_family"/>
    <property type="match status" value="1"/>
</dbReference>
<keyword evidence="6" id="KW-1185">Reference proteome</keyword>
<evidence type="ECO:0000313" key="4">
    <source>
        <dbReference type="EMBL" id="PNR34576.1"/>
    </source>
</evidence>
<dbReference type="Pfam" id="PF00085">
    <property type="entry name" value="Thioredoxin"/>
    <property type="match status" value="2"/>
</dbReference>
<dbReference type="EMBL" id="ABEU02000019">
    <property type="protein sequence ID" value="PNR34576.1"/>
    <property type="molecule type" value="Genomic_DNA"/>
</dbReference>
<name>A0A2K1IZ73_PHYPA</name>
<reference evidence="4 6" key="1">
    <citation type="journal article" date="2008" name="Science">
        <title>The Physcomitrella genome reveals evolutionary insights into the conquest of land by plants.</title>
        <authorList>
            <person name="Rensing S."/>
            <person name="Lang D."/>
            <person name="Zimmer A."/>
            <person name="Terry A."/>
            <person name="Salamov A."/>
            <person name="Shapiro H."/>
            <person name="Nishiyama T."/>
            <person name="Perroud P.-F."/>
            <person name="Lindquist E."/>
            <person name="Kamisugi Y."/>
            <person name="Tanahashi T."/>
            <person name="Sakakibara K."/>
            <person name="Fujita T."/>
            <person name="Oishi K."/>
            <person name="Shin-I T."/>
            <person name="Kuroki Y."/>
            <person name="Toyoda A."/>
            <person name="Suzuki Y."/>
            <person name="Hashimoto A."/>
            <person name="Yamaguchi K."/>
            <person name="Sugano A."/>
            <person name="Kohara Y."/>
            <person name="Fujiyama A."/>
            <person name="Anterola A."/>
            <person name="Aoki S."/>
            <person name="Ashton N."/>
            <person name="Barbazuk W.B."/>
            <person name="Barker E."/>
            <person name="Bennetzen J."/>
            <person name="Bezanilla M."/>
            <person name="Blankenship R."/>
            <person name="Cho S.H."/>
            <person name="Dutcher S."/>
            <person name="Estelle M."/>
            <person name="Fawcett J.A."/>
            <person name="Gundlach H."/>
            <person name="Hanada K."/>
            <person name="Heyl A."/>
            <person name="Hicks K.A."/>
            <person name="Hugh J."/>
            <person name="Lohr M."/>
            <person name="Mayer K."/>
            <person name="Melkozernov A."/>
            <person name="Murata T."/>
            <person name="Nelson D."/>
            <person name="Pils B."/>
            <person name="Prigge M."/>
            <person name="Reiss B."/>
            <person name="Renner T."/>
            <person name="Rombauts S."/>
            <person name="Rushton P."/>
            <person name="Sanderfoot A."/>
            <person name="Schween G."/>
            <person name="Shiu S.-H."/>
            <person name="Stueber K."/>
            <person name="Theodoulou F.L."/>
            <person name="Tu H."/>
            <person name="Van de Peer Y."/>
            <person name="Verrier P.J."/>
            <person name="Waters E."/>
            <person name="Wood A."/>
            <person name="Yang L."/>
            <person name="Cove D."/>
            <person name="Cuming A."/>
            <person name="Hasebe M."/>
            <person name="Lucas S."/>
            <person name="Mishler D.B."/>
            <person name="Reski R."/>
            <person name="Grigoriev I."/>
            <person name="Quatrano R.S."/>
            <person name="Boore J.L."/>
        </authorList>
    </citation>
    <scope>NUCLEOTIDE SEQUENCE [LARGE SCALE GENOMIC DNA]</scope>
    <source>
        <strain evidence="5 6">cv. Gransden 2004</strain>
    </source>
</reference>
<dbReference type="AlphaFoldDB" id="A0A2K1IZ73"/>
<dbReference type="InParanoid" id="A0A2K1IZ73"/>
<dbReference type="GO" id="GO:0003756">
    <property type="term" value="F:protein disulfide isomerase activity"/>
    <property type="evidence" value="ECO:0000318"/>
    <property type="project" value="GO_Central"/>
</dbReference>
<dbReference type="PROSITE" id="PS51352">
    <property type="entry name" value="THIOREDOXIN_2"/>
    <property type="match status" value="2"/>
</dbReference>
<feature type="signal peptide" evidence="2">
    <location>
        <begin position="1"/>
        <end position="27"/>
    </location>
</feature>
<dbReference type="PANTHER" id="PTHR18929">
    <property type="entry name" value="PROTEIN DISULFIDE ISOMERASE"/>
    <property type="match status" value="1"/>
</dbReference>
<feature type="domain" description="Thioredoxin" evidence="3">
    <location>
        <begin position="254"/>
        <end position="381"/>
    </location>
</feature>
<evidence type="ECO:0000313" key="5">
    <source>
        <dbReference type="EnsemblPlants" id="Pp3c19_20850V3.1"/>
    </source>
</evidence>
<reference evidence="4 6" key="2">
    <citation type="journal article" date="2018" name="Plant J.">
        <title>The Physcomitrella patens chromosome-scale assembly reveals moss genome structure and evolution.</title>
        <authorList>
            <person name="Lang D."/>
            <person name="Ullrich K.K."/>
            <person name="Murat F."/>
            <person name="Fuchs J."/>
            <person name="Jenkins J."/>
            <person name="Haas F.B."/>
            <person name="Piednoel M."/>
            <person name="Gundlach H."/>
            <person name="Van Bel M."/>
            <person name="Meyberg R."/>
            <person name="Vives C."/>
            <person name="Morata J."/>
            <person name="Symeonidi A."/>
            <person name="Hiss M."/>
            <person name="Muchero W."/>
            <person name="Kamisugi Y."/>
            <person name="Saleh O."/>
            <person name="Blanc G."/>
            <person name="Decker E.L."/>
            <person name="van Gessel N."/>
            <person name="Grimwood J."/>
            <person name="Hayes R.D."/>
            <person name="Graham S.W."/>
            <person name="Gunter L.E."/>
            <person name="McDaniel S.F."/>
            <person name="Hoernstein S.N.W."/>
            <person name="Larsson A."/>
            <person name="Li F.W."/>
            <person name="Perroud P.F."/>
            <person name="Phillips J."/>
            <person name="Ranjan P."/>
            <person name="Rokshar D.S."/>
            <person name="Rothfels C.J."/>
            <person name="Schneider L."/>
            <person name="Shu S."/>
            <person name="Stevenson D.W."/>
            <person name="Thummler F."/>
            <person name="Tillich M."/>
            <person name="Villarreal Aguilar J.C."/>
            <person name="Widiez T."/>
            <person name="Wong G.K."/>
            <person name="Wymore A."/>
            <person name="Zhang Y."/>
            <person name="Zimmer A.D."/>
            <person name="Quatrano R.S."/>
            <person name="Mayer K.F.X."/>
            <person name="Goodstein D."/>
            <person name="Casacuberta J.M."/>
            <person name="Vandepoele K."/>
            <person name="Reski R."/>
            <person name="Cuming A.C."/>
            <person name="Tuskan G.A."/>
            <person name="Maumus F."/>
            <person name="Salse J."/>
            <person name="Schmutz J."/>
            <person name="Rensing S.A."/>
        </authorList>
    </citation>
    <scope>NUCLEOTIDE SEQUENCE [LARGE SCALE GENOMIC DNA]</scope>
    <source>
        <strain evidence="5 6">cv. Gransden 2004</strain>
    </source>
</reference>
<dbReference type="CDD" id="cd02995">
    <property type="entry name" value="PDI_a_PDI_a'_C"/>
    <property type="match status" value="1"/>
</dbReference>
<feature type="chain" id="PRO_5036042811" description="Thioredoxin domain-containing protein" evidence="2">
    <location>
        <begin position="28"/>
        <end position="462"/>
    </location>
</feature>
<dbReference type="PaxDb" id="3218-PP1S433_7V6.1"/>
<proteinExistence type="inferred from homology"/>
<dbReference type="Gene3D" id="3.40.30.10">
    <property type="entry name" value="Glutaredoxin"/>
    <property type="match status" value="3"/>
</dbReference>
<dbReference type="GO" id="GO:0005783">
    <property type="term" value="C:endoplasmic reticulum"/>
    <property type="evidence" value="ECO:0000318"/>
    <property type="project" value="GO_Central"/>
</dbReference>
<dbReference type="Proteomes" id="UP000006727">
    <property type="component" value="Chromosome 19"/>
</dbReference>
<dbReference type="Gramene" id="Pp3c19_20850V3.1">
    <property type="protein sequence ID" value="Pp3c19_20850V3.1"/>
    <property type="gene ID" value="Pp3c19_20850"/>
</dbReference>
<feature type="domain" description="Thioredoxin" evidence="3">
    <location>
        <begin position="28"/>
        <end position="172"/>
    </location>
</feature>
<keyword evidence="2" id="KW-0732">Signal</keyword>
<comment type="similarity">
    <text evidence="1">Belongs to the protein disulfide isomerase family.</text>
</comment>
<dbReference type="InterPro" id="IPR036249">
    <property type="entry name" value="Thioredoxin-like_sf"/>
</dbReference>
<dbReference type="STRING" id="3218.A0A2K1IZ73"/>
<protein>
    <recommendedName>
        <fullName evidence="3">Thioredoxin domain-containing protein</fullName>
    </recommendedName>
</protein>
<evidence type="ECO:0000313" key="6">
    <source>
        <dbReference type="Proteomes" id="UP000006727"/>
    </source>
</evidence>
<gene>
    <name evidence="4" type="ORF">PHYPA_024393</name>
</gene>
<dbReference type="SUPFAM" id="SSF52833">
    <property type="entry name" value="Thioredoxin-like"/>
    <property type="match status" value="2"/>
</dbReference>
<dbReference type="EnsemblPlants" id="Pp3c19_20850V3.2">
    <property type="protein sequence ID" value="Pp3c19_20850V3.2"/>
    <property type="gene ID" value="Pp3c19_20850"/>
</dbReference>
<dbReference type="EnsemblPlants" id="Pp3c19_20850V3.1">
    <property type="protein sequence ID" value="Pp3c19_20850V3.1"/>
    <property type="gene ID" value="Pp3c19_20850"/>
</dbReference>
<dbReference type="GO" id="GO:0006457">
    <property type="term" value="P:protein folding"/>
    <property type="evidence" value="ECO:0000318"/>
    <property type="project" value="GO_Central"/>
</dbReference>
<sequence length="462" mass="51484">MARLSRIALLALLGTLLLVGFVGRSIAVSLVDEEQQGIAPDEDSSDGEEDAEEFVDEKDVVVLGSTSFADFVKGNQLVLAEFYAPCCGHCQSLAPQYAKAATALKDSGVKLAKVDATVHSELAEEYGVDGYPTLVLFVDGEKKPYIGGRSRARPPSLLEGADAEEFLAAARLQDGVNFYITSNEKIPKNFGLDIEAPALVLLKQQVENVVIFGTRSHILRIAYMDLSRGRPLATLYQRTSSPSSFRSHVRHQTLLLHVSLQQFSEKFVAEELTPVRKSESAPEEIVLDESKDVLLEVYAPWFGHWQSLETEYNKLGEALKNISSIVIAKMHGTKNEHERLKIEGYPTILFFLAGDKSAEPISLDTERTAASFIKFMKQHATHPFEAPMSSSPSPNLTTTLRKSTKNLKVKTAMMKVEKTKVNLMKKVRKRGRKRLTSTKQLPLKILRTSRMNFRIATQRYMH</sequence>
<accession>A0A2K1IZ73</accession>
<dbReference type="Gramene" id="Pp3c19_20850V3.2">
    <property type="protein sequence ID" value="Pp3c19_20850V3.2"/>
    <property type="gene ID" value="Pp3c19_20850"/>
</dbReference>